<evidence type="ECO:0000313" key="7">
    <source>
        <dbReference type="Proteomes" id="UP001596456"/>
    </source>
</evidence>
<name>A0ABW2L098_9PROT</name>
<sequence>MTSRLEGTMSSAAAERQTPETDAGPGRATVLLETVFPDASNHYGTLFGGHALSLMGRAAYMAASRRAGCNVVMAATDAVRFHRPVPVGHLLELTARVVRTGRSSLTVQVDGVSEAPAGGPRHDVLSGRFEMVAVDAHGRPRPFDARRVQP</sequence>
<feature type="region of interest" description="Disordered" evidence="4">
    <location>
        <begin position="1"/>
        <end position="26"/>
    </location>
</feature>
<dbReference type="SUPFAM" id="SSF54637">
    <property type="entry name" value="Thioesterase/thiol ester dehydrase-isomerase"/>
    <property type="match status" value="1"/>
</dbReference>
<reference evidence="7" key="1">
    <citation type="journal article" date="2019" name="Int. J. Syst. Evol. Microbiol.">
        <title>The Global Catalogue of Microorganisms (GCM) 10K type strain sequencing project: providing services to taxonomists for standard genome sequencing and annotation.</title>
        <authorList>
            <consortium name="The Broad Institute Genomics Platform"/>
            <consortium name="The Broad Institute Genome Sequencing Center for Infectious Disease"/>
            <person name="Wu L."/>
            <person name="Ma J."/>
        </authorList>
    </citation>
    <scope>NUCLEOTIDE SEQUENCE [LARGE SCALE GENOMIC DNA]</scope>
    <source>
        <strain evidence="7">CGMCC 1.16275</strain>
    </source>
</reference>
<keyword evidence="2 3" id="KW-0378">Hydrolase</keyword>
<dbReference type="EMBL" id="JBHTCM010000025">
    <property type="protein sequence ID" value="MFC7334961.1"/>
    <property type="molecule type" value="Genomic_DNA"/>
</dbReference>
<dbReference type="InterPro" id="IPR040170">
    <property type="entry name" value="Cytosol_ACT"/>
</dbReference>
<comment type="caution">
    <text evidence="6">The sequence shown here is derived from an EMBL/GenBank/DDBJ whole genome shotgun (WGS) entry which is preliminary data.</text>
</comment>
<comment type="similarity">
    <text evidence="1">Belongs to the acyl coenzyme A hydrolase family.</text>
</comment>
<gene>
    <name evidence="6" type="ORF">ACFQPS_17480</name>
</gene>
<dbReference type="EC" id="3.1.2.20" evidence="6"/>
<evidence type="ECO:0000256" key="1">
    <source>
        <dbReference type="ARBA" id="ARBA00010458"/>
    </source>
</evidence>
<evidence type="ECO:0000259" key="5">
    <source>
        <dbReference type="PROSITE" id="PS51770"/>
    </source>
</evidence>
<evidence type="ECO:0000256" key="2">
    <source>
        <dbReference type="ARBA" id="ARBA00022801"/>
    </source>
</evidence>
<dbReference type="InterPro" id="IPR029069">
    <property type="entry name" value="HotDog_dom_sf"/>
</dbReference>
<dbReference type="CDD" id="cd03442">
    <property type="entry name" value="BFIT_BACH"/>
    <property type="match status" value="1"/>
</dbReference>
<evidence type="ECO:0000256" key="4">
    <source>
        <dbReference type="SAM" id="MobiDB-lite"/>
    </source>
</evidence>
<dbReference type="Proteomes" id="UP001596456">
    <property type="component" value="Unassembled WGS sequence"/>
</dbReference>
<dbReference type="PROSITE" id="PS51770">
    <property type="entry name" value="HOTDOG_ACOT"/>
    <property type="match status" value="1"/>
</dbReference>
<protein>
    <submittedName>
        <fullName evidence="6">Acyl-CoA thioesterase</fullName>
        <ecNumber evidence="6">3.1.2.20</ecNumber>
    </submittedName>
</protein>
<dbReference type="PANTHER" id="PTHR11049">
    <property type="entry name" value="ACYL COENZYME A THIOESTER HYDROLASE"/>
    <property type="match status" value="1"/>
</dbReference>
<dbReference type="InterPro" id="IPR033120">
    <property type="entry name" value="HOTDOG_ACOT"/>
</dbReference>
<accession>A0ABW2L098</accession>
<feature type="compositionally biased region" description="Polar residues" evidence="4">
    <location>
        <begin position="1"/>
        <end position="11"/>
    </location>
</feature>
<evidence type="ECO:0000313" key="6">
    <source>
        <dbReference type="EMBL" id="MFC7334961.1"/>
    </source>
</evidence>
<organism evidence="6 7">
    <name type="scientific">Rhodocista pekingensis</name>
    <dbReference type="NCBI Taxonomy" id="201185"/>
    <lineage>
        <taxon>Bacteria</taxon>
        <taxon>Pseudomonadati</taxon>
        <taxon>Pseudomonadota</taxon>
        <taxon>Alphaproteobacteria</taxon>
        <taxon>Rhodospirillales</taxon>
        <taxon>Azospirillaceae</taxon>
        <taxon>Rhodocista</taxon>
    </lineage>
</organism>
<dbReference type="PANTHER" id="PTHR11049:SF24">
    <property type="entry name" value="CYTOSOLIC ACYL COENZYME A THIOESTER HYDROLASE"/>
    <property type="match status" value="1"/>
</dbReference>
<evidence type="ECO:0000256" key="3">
    <source>
        <dbReference type="PROSITE-ProRule" id="PRU01106"/>
    </source>
</evidence>
<dbReference type="InterPro" id="IPR006683">
    <property type="entry name" value="Thioestr_dom"/>
</dbReference>
<keyword evidence="7" id="KW-1185">Reference proteome</keyword>
<proteinExistence type="inferred from homology"/>
<dbReference type="Pfam" id="PF03061">
    <property type="entry name" value="4HBT"/>
    <property type="match status" value="1"/>
</dbReference>
<dbReference type="GO" id="GO:0047617">
    <property type="term" value="F:fatty acyl-CoA hydrolase activity"/>
    <property type="evidence" value="ECO:0007669"/>
    <property type="project" value="UniProtKB-EC"/>
</dbReference>
<dbReference type="Gene3D" id="3.10.129.10">
    <property type="entry name" value="Hotdog Thioesterase"/>
    <property type="match status" value="1"/>
</dbReference>
<feature type="domain" description="HotDog ACOT-type" evidence="5">
    <location>
        <begin position="25"/>
        <end position="137"/>
    </location>
</feature>